<dbReference type="Proteomes" id="UP000750711">
    <property type="component" value="Unassembled WGS sequence"/>
</dbReference>
<keyword evidence="7" id="KW-1185">Reference proteome</keyword>
<comment type="subcellular location">
    <subcellularLocation>
        <location evidence="1">Cytoplasm</location>
    </subcellularLocation>
</comment>
<feature type="coiled-coil region" evidence="4">
    <location>
        <begin position="547"/>
        <end position="581"/>
    </location>
</feature>
<evidence type="ECO:0000259" key="5">
    <source>
        <dbReference type="Pfam" id="PF19047"/>
    </source>
</evidence>
<feature type="coiled-coil region" evidence="4">
    <location>
        <begin position="305"/>
        <end position="404"/>
    </location>
</feature>
<sequence>MGADAAVGAALIEWVRDMSVVHVTQRAKPRVFSGEIDRGYFAAILPESSSSPPVFWLPKFQSLKEINKALKTYIRDVCNQALPERPNDVPNLKAIAEKASEVDTIQLLKLVLFAAIYSPKNDEYILKMQKLSLSTQESIKAVIEAVSGTSSGYSITVLSRKKMQMGSNGSPSPIIQEPEQPLHGLGVGIDPELFYEERLGTFMSENDALQKNKIALQAEVTELTNRLGRLQENNQILQERLTEAEERAKGSLDDHGDARMRQLKARIREQDDLIAEQESKLAQHHMENHSMQKTIEGLQATVGSVQKVRDELDEVKVERDNLAKKANTLDKFKQKLKETQNLEHENRELQRALEEIKIEQKMGESARQELAGVRMMIQQYRSTVEKVEQDNHELLTLKRHLEIENSALAQRLSSGMEQQARDAELIQDLQDKIRDLEAGALHGQATSIKDDLDTELVYSDESKTDLKLEIATLKAEIQSLKEGGGSGAKVVMLEGLLEDARLSRDKYLKLYLDDHQAKLVLESQLSAIQGGTLTEGSELFLSVRAALVTAEANLSEARKRLSDTEEELRITRRDLDTAKLDLSLVGEDERDALIKLKDRNSKEVVELQALSDDLRVKVKSVQTDLEQHRSLLNTALVEKDATQKSLIDQKDKYHQLENAHKDFKATLEILNASSEGREEGQRESLDEHVAKLQTKVENYREKGVKRQEHIKKQKALIKELQERLQRAEEGDRETIAKAKETLLTEQKNAKQQELLNLQRENSLMATAWYDLSSRLQMNSVVLLRRNDAPVSWLNKQRNLLNATTVR</sequence>
<accession>A0A9P8LG58</accession>
<evidence type="ECO:0000256" key="2">
    <source>
        <dbReference type="ARBA" id="ARBA00022490"/>
    </source>
</evidence>
<protein>
    <recommendedName>
        <fullName evidence="5">HOOK N-terminal domain-containing protein</fullName>
    </recommendedName>
</protein>
<evidence type="ECO:0000256" key="3">
    <source>
        <dbReference type="ARBA" id="ARBA00023054"/>
    </source>
</evidence>
<gene>
    <name evidence="6" type="ORF">GP486_001798</name>
</gene>
<proteinExistence type="predicted"/>
<name>A0A9P8LG58_9PEZI</name>
<feature type="domain" description="HOOK N-terminal" evidence="5">
    <location>
        <begin position="55"/>
        <end position="143"/>
    </location>
</feature>
<dbReference type="SUPFAM" id="SSF116907">
    <property type="entry name" value="Hook domain"/>
    <property type="match status" value="1"/>
</dbReference>
<evidence type="ECO:0000256" key="4">
    <source>
        <dbReference type="SAM" id="Coils"/>
    </source>
</evidence>
<keyword evidence="3 4" id="KW-0175">Coiled coil</keyword>
<dbReference type="PANTHER" id="PTHR18947">
    <property type="entry name" value="HOOK PROTEINS"/>
    <property type="match status" value="1"/>
</dbReference>
<feature type="coiled-coil region" evidence="4">
    <location>
        <begin position="206"/>
        <end position="280"/>
    </location>
</feature>
<feature type="coiled-coil region" evidence="4">
    <location>
        <begin position="653"/>
        <end position="760"/>
    </location>
</feature>
<dbReference type="Gene3D" id="1.10.418.10">
    <property type="entry name" value="Calponin-like domain"/>
    <property type="match status" value="1"/>
</dbReference>
<evidence type="ECO:0000313" key="7">
    <source>
        <dbReference type="Proteomes" id="UP000750711"/>
    </source>
</evidence>
<reference evidence="6" key="1">
    <citation type="submission" date="2021-03" db="EMBL/GenBank/DDBJ databases">
        <title>Comparative genomics and phylogenomic investigation of the class Geoglossomycetes provide insights into ecological specialization and systematics.</title>
        <authorList>
            <person name="Melie T."/>
            <person name="Pirro S."/>
            <person name="Miller A.N."/>
            <person name="Quandt A."/>
        </authorList>
    </citation>
    <scope>NUCLEOTIDE SEQUENCE</scope>
    <source>
        <strain evidence="6">CAQ_001_2017</strain>
    </source>
</reference>
<dbReference type="Pfam" id="PF19047">
    <property type="entry name" value="HOOK_N"/>
    <property type="match status" value="1"/>
</dbReference>
<dbReference type="GO" id="GO:0005737">
    <property type="term" value="C:cytoplasm"/>
    <property type="evidence" value="ECO:0007669"/>
    <property type="project" value="UniProtKB-SubCell"/>
</dbReference>
<organism evidence="6 7">
    <name type="scientific">Trichoglossum hirsutum</name>
    <dbReference type="NCBI Taxonomy" id="265104"/>
    <lineage>
        <taxon>Eukaryota</taxon>
        <taxon>Fungi</taxon>
        <taxon>Dikarya</taxon>
        <taxon>Ascomycota</taxon>
        <taxon>Pezizomycotina</taxon>
        <taxon>Geoglossomycetes</taxon>
        <taxon>Geoglossales</taxon>
        <taxon>Geoglossaceae</taxon>
        <taxon>Trichoglossum</taxon>
    </lineage>
</organism>
<dbReference type="GO" id="GO:0008017">
    <property type="term" value="F:microtubule binding"/>
    <property type="evidence" value="ECO:0007669"/>
    <property type="project" value="TreeGrafter"/>
</dbReference>
<dbReference type="InterPro" id="IPR036872">
    <property type="entry name" value="CH_dom_sf"/>
</dbReference>
<evidence type="ECO:0000256" key="1">
    <source>
        <dbReference type="ARBA" id="ARBA00004496"/>
    </source>
</evidence>
<dbReference type="GO" id="GO:0030705">
    <property type="term" value="P:cytoskeleton-dependent intracellular transport"/>
    <property type="evidence" value="ECO:0007669"/>
    <property type="project" value="InterPro"/>
</dbReference>
<comment type="caution">
    <text evidence="6">The sequence shown here is derived from an EMBL/GenBank/DDBJ whole genome shotgun (WGS) entry which is preliminary data.</text>
</comment>
<dbReference type="InterPro" id="IPR043936">
    <property type="entry name" value="HOOK_N"/>
</dbReference>
<dbReference type="AlphaFoldDB" id="A0A9P8LG58"/>
<evidence type="ECO:0000313" key="6">
    <source>
        <dbReference type="EMBL" id="KAH0564809.1"/>
    </source>
</evidence>
<dbReference type="GO" id="GO:0005815">
    <property type="term" value="C:microtubule organizing center"/>
    <property type="evidence" value="ECO:0007669"/>
    <property type="project" value="TreeGrafter"/>
</dbReference>
<dbReference type="GO" id="GO:0031122">
    <property type="term" value="P:cytoplasmic microtubule organization"/>
    <property type="evidence" value="ECO:0007669"/>
    <property type="project" value="TreeGrafter"/>
</dbReference>
<dbReference type="CDD" id="cd22211">
    <property type="entry name" value="HkD_SF"/>
    <property type="match status" value="1"/>
</dbReference>
<dbReference type="PANTHER" id="PTHR18947:SF28">
    <property type="entry name" value="GIRDIN, ISOFORM A"/>
    <property type="match status" value="1"/>
</dbReference>
<keyword evidence="2" id="KW-0963">Cytoplasm</keyword>
<dbReference type="EMBL" id="JAGHQM010000175">
    <property type="protein sequence ID" value="KAH0564809.1"/>
    <property type="molecule type" value="Genomic_DNA"/>
</dbReference>
<dbReference type="GO" id="GO:0051959">
    <property type="term" value="F:dynein light intermediate chain binding"/>
    <property type="evidence" value="ECO:0007669"/>
    <property type="project" value="TreeGrafter"/>
</dbReference>